<feature type="domain" description="DUF1980" evidence="4">
    <location>
        <begin position="223"/>
        <end position="325"/>
    </location>
</feature>
<dbReference type="Pfam" id="PF21537">
    <property type="entry name" value="DUF1980_C"/>
    <property type="match status" value="1"/>
</dbReference>
<feature type="transmembrane region" description="Helical" evidence="2">
    <location>
        <begin position="31"/>
        <end position="51"/>
    </location>
</feature>
<keyword evidence="2" id="KW-0812">Transmembrane</keyword>
<feature type="compositionally biased region" description="Basic and acidic residues" evidence="1">
    <location>
        <begin position="87"/>
        <end position="107"/>
    </location>
</feature>
<dbReference type="PANTHER" id="PTHR40047">
    <property type="entry name" value="UPF0703 PROTEIN YCGQ"/>
    <property type="match status" value="1"/>
</dbReference>
<organism evidence="5 6">
    <name type="scientific">Nakamurella flavida</name>
    <dbReference type="NCBI Taxonomy" id="363630"/>
    <lineage>
        <taxon>Bacteria</taxon>
        <taxon>Bacillati</taxon>
        <taxon>Actinomycetota</taxon>
        <taxon>Actinomycetes</taxon>
        <taxon>Nakamurellales</taxon>
        <taxon>Nakamurellaceae</taxon>
        <taxon>Nakamurella</taxon>
    </lineage>
</organism>
<evidence type="ECO:0000313" key="6">
    <source>
        <dbReference type="Proteomes" id="UP000663801"/>
    </source>
</evidence>
<accession>A0A939C0X5</accession>
<evidence type="ECO:0000259" key="3">
    <source>
        <dbReference type="Pfam" id="PF09323"/>
    </source>
</evidence>
<dbReference type="InterPro" id="IPR052955">
    <property type="entry name" value="UPF0703_membrane_permease"/>
</dbReference>
<dbReference type="NCBIfam" id="TIGR03943">
    <property type="entry name" value="TIGR03943 family putative permease subunit"/>
    <property type="match status" value="1"/>
</dbReference>
<dbReference type="Proteomes" id="UP000663801">
    <property type="component" value="Unassembled WGS sequence"/>
</dbReference>
<reference evidence="5" key="1">
    <citation type="submission" date="2021-01" db="EMBL/GenBank/DDBJ databases">
        <title>KCTC 19127 draft genome.</title>
        <authorList>
            <person name="An D."/>
        </authorList>
    </citation>
    <scope>NUCLEOTIDE SEQUENCE</scope>
    <source>
        <strain evidence="5">KCTC 19127</strain>
    </source>
</reference>
<dbReference type="InterPro" id="IPR048493">
    <property type="entry name" value="DUF1980_N"/>
</dbReference>
<dbReference type="AlphaFoldDB" id="A0A939C0X5"/>
<dbReference type="PANTHER" id="PTHR40047:SF1">
    <property type="entry name" value="UPF0703 PROTEIN YCGQ"/>
    <property type="match status" value="1"/>
</dbReference>
<comment type="caution">
    <text evidence="5">The sequence shown here is derived from an EMBL/GenBank/DDBJ whole genome shotgun (WGS) entry which is preliminary data.</text>
</comment>
<keyword evidence="6" id="KW-1185">Reference proteome</keyword>
<gene>
    <name evidence="5" type="ORF">JL107_00115</name>
</gene>
<protein>
    <submittedName>
        <fullName evidence="5">TIGR03943 family protein</fullName>
    </submittedName>
</protein>
<dbReference type="Pfam" id="PF09323">
    <property type="entry name" value="DUF1980"/>
    <property type="match status" value="1"/>
</dbReference>
<evidence type="ECO:0000313" key="5">
    <source>
        <dbReference type="EMBL" id="MBM9474840.1"/>
    </source>
</evidence>
<keyword evidence="2" id="KW-0472">Membrane</keyword>
<feature type="transmembrane region" description="Helical" evidence="2">
    <location>
        <begin position="132"/>
        <end position="149"/>
    </location>
</feature>
<feature type="transmembrane region" description="Helical" evidence="2">
    <location>
        <begin position="57"/>
        <end position="80"/>
    </location>
</feature>
<dbReference type="InterPro" id="IPR048447">
    <property type="entry name" value="DUF1980_C"/>
</dbReference>
<sequence>MTVPADTPLDPAPERAASPSRGGMNSETQSIVVAMLGGLLVAITLSGRFTSYVKPGFAPLLLVGGGILVVVGLLSLVMAVRAESRAHRAGADPDHQNHGDHGIRHDGQAVGHPGAGGTDAHGHDHAHSRAPWLMLVPVLVLLLVAPPALGADSVSRTARSQALSGVDLVAADTPVSQRATMGGAAARANGGTAATGTGAAGGGMAFAPLPDGTNPDLGLQQVVLRALYDPTQQLATTPVTVTGFIAPAGDGFSGGWSIARMVINCCAADANPMQIHLEGTAPAPENTWVSAVVTTVPGTGSAANNYVPTVTLVSLTTVLQPADPYEH</sequence>
<name>A0A939C0X5_9ACTN</name>
<evidence type="ECO:0000259" key="4">
    <source>
        <dbReference type="Pfam" id="PF21537"/>
    </source>
</evidence>
<feature type="region of interest" description="Disordered" evidence="1">
    <location>
        <begin position="87"/>
        <end position="124"/>
    </location>
</feature>
<dbReference type="RefSeq" id="WP_205254995.1">
    <property type="nucleotide sequence ID" value="NZ_BAAAPV010000001.1"/>
</dbReference>
<evidence type="ECO:0000256" key="2">
    <source>
        <dbReference type="SAM" id="Phobius"/>
    </source>
</evidence>
<dbReference type="EMBL" id="JAERWL010000001">
    <property type="protein sequence ID" value="MBM9474840.1"/>
    <property type="molecule type" value="Genomic_DNA"/>
</dbReference>
<dbReference type="InterPro" id="IPR015402">
    <property type="entry name" value="DUF1980"/>
</dbReference>
<feature type="domain" description="DUF1980" evidence="3">
    <location>
        <begin position="30"/>
        <end position="142"/>
    </location>
</feature>
<feature type="region of interest" description="Disordered" evidence="1">
    <location>
        <begin position="1"/>
        <end position="25"/>
    </location>
</feature>
<evidence type="ECO:0000256" key="1">
    <source>
        <dbReference type="SAM" id="MobiDB-lite"/>
    </source>
</evidence>
<proteinExistence type="predicted"/>
<keyword evidence="2" id="KW-1133">Transmembrane helix</keyword>